<evidence type="ECO:0000313" key="2">
    <source>
        <dbReference type="Proteomes" id="UP000178235"/>
    </source>
</evidence>
<protein>
    <submittedName>
        <fullName evidence="1">Uncharacterized protein</fullName>
    </submittedName>
</protein>
<organism evidence="1 2">
    <name type="scientific">Candidatus Nomurabacteria bacterium RIFCSPHIGHO2_01_FULL_42_15</name>
    <dbReference type="NCBI Taxonomy" id="1801742"/>
    <lineage>
        <taxon>Bacteria</taxon>
        <taxon>Candidatus Nomuraibacteriota</taxon>
    </lineage>
</organism>
<name>A0A1F6VFV3_9BACT</name>
<evidence type="ECO:0000313" key="1">
    <source>
        <dbReference type="EMBL" id="OGI68492.1"/>
    </source>
</evidence>
<dbReference type="Proteomes" id="UP000178235">
    <property type="component" value="Unassembled WGS sequence"/>
</dbReference>
<sequence length="117" mass="13876">MKDKEQEEKKEEKDLENNLKNPFAGYLDNLKKHKQAVNPVHEIVNCYYKMNGWEKMPKDFYTGRYAYNKLASEAKKLYIACSEELDDCIWALDKMKYLAEKGGFDWSIITCLKHKLK</sequence>
<gene>
    <name evidence="1" type="ORF">A2738_01245</name>
</gene>
<accession>A0A1F6VFV3</accession>
<comment type="caution">
    <text evidence="1">The sequence shown here is derived from an EMBL/GenBank/DDBJ whole genome shotgun (WGS) entry which is preliminary data.</text>
</comment>
<dbReference type="EMBL" id="MFTS01000003">
    <property type="protein sequence ID" value="OGI68492.1"/>
    <property type="molecule type" value="Genomic_DNA"/>
</dbReference>
<proteinExistence type="predicted"/>
<dbReference type="AlphaFoldDB" id="A0A1F6VFV3"/>
<reference evidence="1 2" key="1">
    <citation type="journal article" date="2016" name="Nat. Commun.">
        <title>Thousands of microbial genomes shed light on interconnected biogeochemical processes in an aquifer system.</title>
        <authorList>
            <person name="Anantharaman K."/>
            <person name="Brown C.T."/>
            <person name="Hug L.A."/>
            <person name="Sharon I."/>
            <person name="Castelle C.J."/>
            <person name="Probst A.J."/>
            <person name="Thomas B.C."/>
            <person name="Singh A."/>
            <person name="Wilkins M.J."/>
            <person name="Karaoz U."/>
            <person name="Brodie E.L."/>
            <person name="Williams K.H."/>
            <person name="Hubbard S.S."/>
            <person name="Banfield J.F."/>
        </authorList>
    </citation>
    <scope>NUCLEOTIDE SEQUENCE [LARGE SCALE GENOMIC DNA]</scope>
</reference>